<dbReference type="Pfam" id="PF00593">
    <property type="entry name" value="TonB_dep_Rec_b-barrel"/>
    <property type="match status" value="1"/>
</dbReference>
<evidence type="ECO:0000256" key="1">
    <source>
        <dbReference type="ARBA" id="ARBA00004571"/>
    </source>
</evidence>
<dbReference type="AlphaFoldDB" id="A0A1M5NWN3"/>
<feature type="compositionally biased region" description="Low complexity" evidence="10">
    <location>
        <begin position="82"/>
        <end position="94"/>
    </location>
</feature>
<dbReference type="OrthoDB" id="176248at2"/>
<evidence type="ECO:0000256" key="8">
    <source>
        <dbReference type="PROSITE-ProRule" id="PRU01360"/>
    </source>
</evidence>
<dbReference type="Pfam" id="PF07715">
    <property type="entry name" value="Plug"/>
    <property type="match status" value="1"/>
</dbReference>
<evidence type="ECO:0000259" key="13">
    <source>
        <dbReference type="Pfam" id="PF07715"/>
    </source>
</evidence>
<evidence type="ECO:0000256" key="4">
    <source>
        <dbReference type="ARBA" id="ARBA00022692"/>
    </source>
</evidence>
<keyword evidence="6 8" id="KW-0472">Membrane</keyword>
<dbReference type="SUPFAM" id="SSF56935">
    <property type="entry name" value="Porins"/>
    <property type="match status" value="1"/>
</dbReference>
<keyword evidence="15" id="KW-1185">Reference proteome</keyword>
<dbReference type="Gene3D" id="2.40.170.20">
    <property type="entry name" value="TonB-dependent receptor, beta-barrel domain"/>
    <property type="match status" value="1"/>
</dbReference>
<dbReference type="GO" id="GO:0009279">
    <property type="term" value="C:cell outer membrane"/>
    <property type="evidence" value="ECO:0007669"/>
    <property type="project" value="UniProtKB-SubCell"/>
</dbReference>
<evidence type="ECO:0000256" key="9">
    <source>
        <dbReference type="RuleBase" id="RU003357"/>
    </source>
</evidence>
<feature type="signal peptide" evidence="11">
    <location>
        <begin position="1"/>
        <end position="23"/>
    </location>
</feature>
<dbReference type="PROSITE" id="PS52016">
    <property type="entry name" value="TONB_DEPENDENT_REC_3"/>
    <property type="match status" value="1"/>
</dbReference>
<evidence type="ECO:0000256" key="6">
    <source>
        <dbReference type="ARBA" id="ARBA00023136"/>
    </source>
</evidence>
<dbReference type="PANTHER" id="PTHR47234:SF2">
    <property type="entry name" value="TONB-DEPENDENT RECEPTOR"/>
    <property type="match status" value="1"/>
</dbReference>
<dbReference type="STRING" id="299255.SAMN02745129_1204"/>
<evidence type="ECO:0000256" key="2">
    <source>
        <dbReference type="ARBA" id="ARBA00022448"/>
    </source>
</evidence>
<comment type="similarity">
    <text evidence="8 9">Belongs to the TonB-dependent receptor family.</text>
</comment>
<gene>
    <name evidence="14" type="ORF">SAMN02745129_1204</name>
</gene>
<dbReference type="InterPro" id="IPR039426">
    <property type="entry name" value="TonB-dep_rcpt-like"/>
</dbReference>
<reference evidence="14 15" key="1">
    <citation type="submission" date="2016-11" db="EMBL/GenBank/DDBJ databases">
        <authorList>
            <person name="Jaros S."/>
            <person name="Januszkiewicz K."/>
            <person name="Wedrychowicz H."/>
        </authorList>
    </citation>
    <scope>NUCLEOTIDE SEQUENCE [LARGE SCALE GENOMIC DNA]</scope>
    <source>
        <strain evidence="14 15">DSM 16917</strain>
    </source>
</reference>
<keyword evidence="14" id="KW-0675">Receptor</keyword>
<keyword evidence="3 8" id="KW-1134">Transmembrane beta strand</keyword>
<organism evidence="14 15">
    <name type="scientific">Ferrimonas marina</name>
    <dbReference type="NCBI Taxonomy" id="299255"/>
    <lineage>
        <taxon>Bacteria</taxon>
        <taxon>Pseudomonadati</taxon>
        <taxon>Pseudomonadota</taxon>
        <taxon>Gammaproteobacteria</taxon>
        <taxon>Alteromonadales</taxon>
        <taxon>Ferrimonadaceae</taxon>
        <taxon>Ferrimonas</taxon>
    </lineage>
</organism>
<evidence type="ECO:0000256" key="7">
    <source>
        <dbReference type="ARBA" id="ARBA00023237"/>
    </source>
</evidence>
<proteinExistence type="inferred from homology"/>
<evidence type="ECO:0000259" key="12">
    <source>
        <dbReference type="Pfam" id="PF00593"/>
    </source>
</evidence>
<keyword evidence="7 8" id="KW-0998">Cell outer membrane</keyword>
<evidence type="ECO:0000256" key="10">
    <source>
        <dbReference type="SAM" id="MobiDB-lite"/>
    </source>
</evidence>
<keyword evidence="5 9" id="KW-0798">TonB box</keyword>
<keyword evidence="2 8" id="KW-0813">Transport</keyword>
<accession>A0A1M5NWN3</accession>
<keyword evidence="11" id="KW-0732">Signal</keyword>
<dbReference type="PANTHER" id="PTHR47234">
    <property type="match status" value="1"/>
</dbReference>
<evidence type="ECO:0000313" key="14">
    <source>
        <dbReference type="EMBL" id="SHG93907.1"/>
    </source>
</evidence>
<keyword evidence="4 8" id="KW-0812">Transmembrane</keyword>
<dbReference type="Proteomes" id="UP000184268">
    <property type="component" value="Unassembled WGS sequence"/>
</dbReference>
<protein>
    <submittedName>
        <fullName evidence="14">TonB-dependent Receptor Plug Domain</fullName>
    </submittedName>
</protein>
<dbReference type="InterPro" id="IPR000531">
    <property type="entry name" value="Beta-barrel_TonB"/>
</dbReference>
<dbReference type="EMBL" id="FQXG01000001">
    <property type="protein sequence ID" value="SHG93907.1"/>
    <property type="molecule type" value="Genomic_DNA"/>
</dbReference>
<feature type="region of interest" description="Disordered" evidence="10">
    <location>
        <begin position="75"/>
        <end position="94"/>
    </location>
</feature>
<evidence type="ECO:0000256" key="5">
    <source>
        <dbReference type="ARBA" id="ARBA00023077"/>
    </source>
</evidence>
<name>A0A1M5NWN3_9GAMM</name>
<comment type="subcellular location">
    <subcellularLocation>
        <location evidence="1 8">Cell outer membrane</location>
        <topology evidence="1 8">Multi-pass membrane protein</topology>
    </subcellularLocation>
</comment>
<dbReference type="InterPro" id="IPR012910">
    <property type="entry name" value="Plug_dom"/>
</dbReference>
<dbReference type="Gene3D" id="2.170.130.10">
    <property type="entry name" value="TonB-dependent receptor, plug domain"/>
    <property type="match status" value="1"/>
</dbReference>
<evidence type="ECO:0000256" key="3">
    <source>
        <dbReference type="ARBA" id="ARBA00022452"/>
    </source>
</evidence>
<sequence length="937" mass="102219">MNNPLLLLAAAGFALSPLAQALAAEESTPERIEVTGSRIKGVDLEGAQPLVTIDAEDIKSSSANSVSELLREVGQTRGGTGTFSTSASGALSGSSPAGQAAGSLRGLGASSTLTLINGRRVSVSSFAFGSENFVDINAIPLAAIDRIEILPTGASALYGADAVAGVINYILKKDYEGFELNVSYGDSEASSDDSKKNLNLVWGKNFGNSNLTLFADYYDRNATYLRDREQTAESFFPSKQHAWASYNTLFFDLAKDKVDPNCPDDIRFDDRDADHPAERFFEYCAYNSNQYRPYEPAFEQWGAGATYNYGFDNGTEWFTELMFSQTKGQGESSSAPLNGIEVPFFDPRNPDQLHPALTNEDGSINPIGQAFVDFYEDAFGGIIDDSFQIYGRLPDTRLVENETQSWRVVTGLRGDLGSWIWETALSASRSESEQLGSAGIASRSKLEAALNGALCTDGSICEPGEGLLISPYDAWAGRGDGVNDPAAWDLIYEQVPRNGESSLYSWDFNLSGDLAQWQAGVISAAFGGEVRREELEDIPSELAEGTFENGFQPEVIRFGSTRVEADRTTWALYGEFQIPLADSLDMQLAGRYDHYSDFGGDFNPKVGLRYRPLDSLVLRASWASSFRAPSLAQVGAGVKLSSAVVECKSGIAEGYADCDGASDFSIDTIEFGNAELQAEEADSYNAGFALSPTDDITLTLDYWRFEHEQLVAVDPEFTLLQALADPSLLSCDSVPAQNPQGVPVRCDDSGNPLTPLVVDGDVHLQLQNLGTQETHGLDLTYSQDFTALGVDWTLLSDITHVLSFKRQKSASVGEEELAGSYQYPETLASATLRFARNDWFGSMTALYTSGYEDNDLDALSDFDLERLGISADREVPSWTKVNAQVGYDLGEHHTLRLAVENLFDRDAPVVYGSSQNVDVFNHDILGRYYRVSYTYRF</sequence>
<dbReference type="RefSeq" id="WP_067658431.1">
    <property type="nucleotide sequence ID" value="NZ_FQXG01000001.1"/>
</dbReference>
<feature type="domain" description="TonB-dependent receptor plug" evidence="13">
    <location>
        <begin position="47"/>
        <end position="166"/>
    </location>
</feature>
<feature type="domain" description="TonB-dependent receptor-like beta-barrel" evidence="12">
    <location>
        <begin position="500"/>
        <end position="902"/>
    </location>
</feature>
<feature type="chain" id="PRO_5009912730" evidence="11">
    <location>
        <begin position="24"/>
        <end position="937"/>
    </location>
</feature>
<dbReference type="InterPro" id="IPR036942">
    <property type="entry name" value="Beta-barrel_TonB_sf"/>
</dbReference>
<evidence type="ECO:0000256" key="11">
    <source>
        <dbReference type="SAM" id="SignalP"/>
    </source>
</evidence>
<dbReference type="InterPro" id="IPR037066">
    <property type="entry name" value="Plug_dom_sf"/>
</dbReference>
<evidence type="ECO:0000313" key="15">
    <source>
        <dbReference type="Proteomes" id="UP000184268"/>
    </source>
</evidence>